<evidence type="ECO:0000313" key="5">
    <source>
        <dbReference type="EMBL" id="MTD54326.1"/>
    </source>
</evidence>
<dbReference type="PANTHER" id="PTHR30036:SF7">
    <property type="entry name" value="ABC TRANSPORTER PERIPLASMIC-BINDING PROTEIN YPHF"/>
    <property type="match status" value="1"/>
</dbReference>
<name>A0A6N7Z4V4_9PSEU</name>
<dbReference type="InterPro" id="IPR050555">
    <property type="entry name" value="Bact_Solute-Bind_Prot2"/>
</dbReference>
<dbReference type="GO" id="GO:0030246">
    <property type="term" value="F:carbohydrate binding"/>
    <property type="evidence" value="ECO:0007669"/>
    <property type="project" value="TreeGrafter"/>
</dbReference>
<dbReference type="Gene3D" id="3.40.50.2300">
    <property type="match status" value="2"/>
</dbReference>
<dbReference type="Pfam" id="PF13407">
    <property type="entry name" value="Peripla_BP_4"/>
    <property type="match status" value="1"/>
</dbReference>
<dbReference type="RefSeq" id="WP_154756552.1">
    <property type="nucleotide sequence ID" value="NZ_WMBA01000011.1"/>
</dbReference>
<feature type="domain" description="Periplasmic binding protein" evidence="4">
    <location>
        <begin position="87"/>
        <end position="323"/>
    </location>
</feature>
<evidence type="ECO:0000256" key="3">
    <source>
        <dbReference type="SAM" id="SignalP"/>
    </source>
</evidence>
<feature type="signal peptide" evidence="3">
    <location>
        <begin position="1"/>
        <end position="18"/>
    </location>
</feature>
<comment type="similarity">
    <text evidence="2">Belongs to the bacterial solute-binding protein 2 family.</text>
</comment>
<evidence type="ECO:0000256" key="1">
    <source>
        <dbReference type="ARBA" id="ARBA00004196"/>
    </source>
</evidence>
<sequence>MKRLVPVIAAALCASALAACGAGERGAAAGPVDQAGVQKAKDLITQLQNRPTALPSTTPVGKPVPPGKTVDFISCPAAECNQFAGLLTDSAKKLGWTLKAINTDGSPGSQQQAFAQIARDRADAAIYVGIDRTVYERYLPELKANGTWMVSACSTDEQGNGIDFAICTPEQQRDTGRLMAAEIVADSGGKANSVYVNVPAFTNLSKLRGEFLAATKEFCAACGTGTLDIPLTALGNGTPQLIVGYLRAHPDVDYVALAIDSLASGVPAALKAAGLDQVKIVGQGGGAATSQAIKTGDQLASVPWPYIETYLAGLDSVVRHVTGAPQLPSQLPRSWIVTKSNVAETDQTIDDIIPVVAGSDRMFQQLWGAAS</sequence>
<keyword evidence="3" id="KW-0732">Signal</keyword>
<evidence type="ECO:0000259" key="4">
    <source>
        <dbReference type="Pfam" id="PF13407"/>
    </source>
</evidence>
<feature type="chain" id="PRO_5038995329" evidence="3">
    <location>
        <begin position="19"/>
        <end position="371"/>
    </location>
</feature>
<dbReference type="OrthoDB" id="3614783at2"/>
<accession>A0A6N7Z4V4</accession>
<dbReference type="GO" id="GO:0030288">
    <property type="term" value="C:outer membrane-bounded periplasmic space"/>
    <property type="evidence" value="ECO:0007669"/>
    <property type="project" value="TreeGrafter"/>
</dbReference>
<dbReference type="Proteomes" id="UP000440096">
    <property type="component" value="Unassembled WGS sequence"/>
</dbReference>
<dbReference type="InterPro" id="IPR028082">
    <property type="entry name" value="Peripla_BP_I"/>
</dbReference>
<gene>
    <name evidence="5" type="ORF">GKO32_10105</name>
</gene>
<evidence type="ECO:0000256" key="2">
    <source>
        <dbReference type="ARBA" id="ARBA00007639"/>
    </source>
</evidence>
<dbReference type="EMBL" id="WMBA01000011">
    <property type="protein sequence ID" value="MTD54326.1"/>
    <property type="molecule type" value="Genomic_DNA"/>
</dbReference>
<protein>
    <submittedName>
        <fullName evidence="5">Substrate-binding domain-containing protein</fullName>
    </submittedName>
</protein>
<dbReference type="PROSITE" id="PS51257">
    <property type="entry name" value="PROKAR_LIPOPROTEIN"/>
    <property type="match status" value="1"/>
</dbReference>
<organism evidence="5 6">
    <name type="scientific">Amycolatopsis pithecellobii</name>
    <dbReference type="NCBI Taxonomy" id="664692"/>
    <lineage>
        <taxon>Bacteria</taxon>
        <taxon>Bacillati</taxon>
        <taxon>Actinomycetota</taxon>
        <taxon>Actinomycetes</taxon>
        <taxon>Pseudonocardiales</taxon>
        <taxon>Pseudonocardiaceae</taxon>
        <taxon>Amycolatopsis</taxon>
    </lineage>
</organism>
<comment type="caution">
    <text evidence="5">The sequence shown here is derived from an EMBL/GenBank/DDBJ whole genome shotgun (WGS) entry which is preliminary data.</text>
</comment>
<dbReference type="AlphaFoldDB" id="A0A6N7Z4V4"/>
<dbReference type="InterPro" id="IPR025997">
    <property type="entry name" value="SBP_2_dom"/>
</dbReference>
<keyword evidence="6" id="KW-1185">Reference proteome</keyword>
<reference evidence="5 6" key="1">
    <citation type="submission" date="2019-11" db="EMBL/GenBank/DDBJ databases">
        <title>Draft genome of Amycolatopsis RM579.</title>
        <authorList>
            <person name="Duangmal K."/>
            <person name="Mingma R."/>
        </authorList>
    </citation>
    <scope>NUCLEOTIDE SEQUENCE [LARGE SCALE GENOMIC DNA]</scope>
    <source>
        <strain evidence="5 6">RM579</strain>
    </source>
</reference>
<proteinExistence type="inferred from homology"/>
<dbReference type="SUPFAM" id="SSF53822">
    <property type="entry name" value="Periplasmic binding protein-like I"/>
    <property type="match status" value="1"/>
</dbReference>
<comment type="subcellular location">
    <subcellularLocation>
        <location evidence="1">Cell envelope</location>
    </subcellularLocation>
</comment>
<evidence type="ECO:0000313" key="6">
    <source>
        <dbReference type="Proteomes" id="UP000440096"/>
    </source>
</evidence>
<dbReference type="PANTHER" id="PTHR30036">
    <property type="entry name" value="D-XYLOSE-BINDING PERIPLASMIC PROTEIN"/>
    <property type="match status" value="1"/>
</dbReference>